<dbReference type="OMA" id="NTWHEAP"/>
<feature type="region of interest" description="Disordered" evidence="1">
    <location>
        <begin position="793"/>
        <end position="841"/>
    </location>
</feature>
<sequence length="936" mass="105241">MSSSRVNVPTNPKQRDRDVENKLRLYGIFEAFSSGKMPTNNQIDVALTSFLNHNKLKNPNNQLSSEGKKILQDFRTVVEEAKRLILLKNHDQALQEFIWHTTQLGQNGVPAAGTPNAPVSKDQANSDAQKSLEGIKTLGQLIITNGQFRKLLSDATLLLRDIAGDAASKAAGKVNPTQDELRQMDEPAPDHEWHDAPNFSRENLKNQMREKMDRNKPISRDELQDVAGNATQAADPNNSRNPRDAAQRAANAPNGGSGVNGVEGLRTGINDLTNRMDTNIPEDKKDQAREYRERTQNYLKSKMPEERRDQTIWRLKKMVIEIQGHQDYNEAINTLINLAETYSGHGQNLANQSTSQVKNAHGDNHLKSAESSLKVLIERFANNTSADDLIDAINDIYTDADRDPELKDWFRNMNQFIRRCLQQQGYIMEPASTHEYHRLYDHGNFLLRNRYRDHTDRLVNEFQFMGEQFAADSDNKRLADAMDRLFKELGNDENGKPTFKKHLIKDITNVILPDIFESVRYVPIPRIEYSDKQFDAVVENLVIESDNLMPNVFEIGNDAHFKFGRKTATSKKSQKVMVSASGIQCDLRDISYYVRRKQGFPSVTDLGIMDVFLGGEGFGFKLALSTADKTDRNRFFKVDACKVNVSHLNIKLKKSKHKMLFGIFKPLLLKVLKPVVVKALEQQIRSTFNDFDAFCYRIYKEEQRIESELKNNPDPEHAQNIYNRYYQAFQKELGTRKEQAKAKVADKHANMAVTTEDSMFKDIKLPGGISTKATQFKQQAHQGERWQSDVFSIGSASPSTRLPSPAQVTRKSPHAHRRQVKDRDAASIGAHSRDSGYIPDGAPMYGSGNTYASGNTTYATGNPMGNSNTYRDGTTYNKATNPVLLNASVDPKYERYTTAPIGTATTSGAPLTGPNAAPLGNTAHTMNTNQNAYGIV</sequence>
<dbReference type="OrthoDB" id="19394at2759"/>
<organism evidence="4 5">
    <name type="scientific">Pyronema omphalodes (strain CBS 100304)</name>
    <name type="common">Pyronema confluens</name>
    <dbReference type="NCBI Taxonomy" id="1076935"/>
    <lineage>
        <taxon>Eukaryota</taxon>
        <taxon>Fungi</taxon>
        <taxon>Dikarya</taxon>
        <taxon>Ascomycota</taxon>
        <taxon>Pezizomycotina</taxon>
        <taxon>Pezizomycetes</taxon>
        <taxon>Pezizales</taxon>
        <taxon>Pyronemataceae</taxon>
        <taxon>Pyronema</taxon>
    </lineage>
</organism>
<dbReference type="Pfam" id="PF19343">
    <property type="entry name" value="HAM1_N"/>
    <property type="match status" value="1"/>
</dbReference>
<evidence type="ECO:0000259" key="2">
    <source>
        <dbReference type="Pfam" id="PF14613"/>
    </source>
</evidence>
<dbReference type="Pfam" id="PF14613">
    <property type="entry name" value="HAM1_C"/>
    <property type="match status" value="1"/>
</dbReference>
<feature type="domain" description="HAM1-like N-terminal" evidence="3">
    <location>
        <begin position="1"/>
        <end position="631"/>
    </location>
</feature>
<dbReference type="PANTHER" id="PTHR31138:SF1">
    <property type="entry name" value="PDZ DOMAIN-CONTAINING PROTEIN"/>
    <property type="match status" value="1"/>
</dbReference>
<accession>U4LFN0</accession>
<dbReference type="Proteomes" id="UP000018144">
    <property type="component" value="Unassembled WGS sequence"/>
</dbReference>
<protein>
    <submittedName>
        <fullName evidence="4">Similar to Uncharacterized protein C32A11.02c acc. no. Q10327</fullName>
    </submittedName>
</protein>
<feature type="compositionally biased region" description="Basic and acidic residues" evidence="1">
    <location>
        <begin position="179"/>
        <end position="195"/>
    </location>
</feature>
<feature type="domain" description="HAM1-like C-terminal" evidence="2">
    <location>
        <begin position="643"/>
        <end position="803"/>
    </location>
</feature>
<evidence type="ECO:0000313" key="5">
    <source>
        <dbReference type="Proteomes" id="UP000018144"/>
    </source>
</evidence>
<feature type="compositionally biased region" description="Basic residues" evidence="1">
    <location>
        <begin position="811"/>
        <end position="820"/>
    </location>
</feature>
<dbReference type="Gene3D" id="3.15.10.10">
    <property type="entry name" value="Bactericidal permeability-increasing protein, domain 1"/>
    <property type="match status" value="1"/>
</dbReference>
<evidence type="ECO:0000259" key="3">
    <source>
        <dbReference type="Pfam" id="PF19343"/>
    </source>
</evidence>
<feature type="region of interest" description="Disordered" evidence="1">
    <location>
        <begin position="168"/>
        <end position="266"/>
    </location>
</feature>
<evidence type="ECO:0000313" key="4">
    <source>
        <dbReference type="EMBL" id="CCX30909.1"/>
    </source>
</evidence>
<dbReference type="AlphaFoldDB" id="U4LFN0"/>
<dbReference type="InterPro" id="IPR045967">
    <property type="entry name" value="HAM1-like_N"/>
</dbReference>
<proteinExistence type="predicted"/>
<dbReference type="InterPro" id="IPR027842">
    <property type="entry name" value="HAM1-like_C"/>
</dbReference>
<reference evidence="4 5" key="1">
    <citation type="journal article" date="2013" name="PLoS Genet.">
        <title>The genome and development-dependent transcriptomes of Pyronema confluens: a window into fungal evolution.</title>
        <authorList>
            <person name="Traeger S."/>
            <person name="Altegoer F."/>
            <person name="Freitag M."/>
            <person name="Gabaldon T."/>
            <person name="Kempken F."/>
            <person name="Kumar A."/>
            <person name="Marcet-Houben M."/>
            <person name="Poggeler S."/>
            <person name="Stajich J.E."/>
            <person name="Nowrousian M."/>
        </authorList>
    </citation>
    <scope>NUCLEOTIDE SEQUENCE [LARGE SCALE GENOMIC DNA]</scope>
    <source>
        <strain evidence="5">CBS 100304</strain>
        <tissue evidence="4">Vegetative mycelium</tissue>
    </source>
</reference>
<evidence type="ECO:0000256" key="1">
    <source>
        <dbReference type="SAM" id="MobiDB-lite"/>
    </source>
</evidence>
<feature type="compositionally biased region" description="Polar residues" evidence="1">
    <location>
        <begin position="794"/>
        <end position="810"/>
    </location>
</feature>
<dbReference type="eggNOG" id="ENOG502QYDH">
    <property type="taxonomic scope" value="Eukaryota"/>
</dbReference>
<dbReference type="EMBL" id="HF935497">
    <property type="protein sequence ID" value="CCX30909.1"/>
    <property type="molecule type" value="Genomic_DNA"/>
</dbReference>
<feature type="compositionally biased region" description="Basic and acidic residues" evidence="1">
    <location>
        <begin position="202"/>
        <end position="223"/>
    </location>
</feature>
<keyword evidence="5" id="KW-1185">Reference proteome</keyword>
<dbReference type="STRING" id="1076935.U4LFN0"/>
<gene>
    <name evidence="4" type="ORF">PCON_09510</name>
</gene>
<dbReference type="PANTHER" id="PTHR31138">
    <property type="entry name" value="CHROMOSOME 19, WHOLE GENOME SHOTGUN SEQUENCE"/>
    <property type="match status" value="1"/>
</dbReference>
<feature type="compositionally biased region" description="Polar residues" evidence="1">
    <location>
        <begin position="229"/>
        <end position="240"/>
    </location>
</feature>
<name>U4LFN0_PYROM</name>